<dbReference type="PANTHER" id="PTHR48098:SF1">
    <property type="entry name" value="DIACYLGLYCEROL ACYLTRANSFERASE_MYCOLYLTRANSFERASE AG85A"/>
    <property type="match status" value="1"/>
</dbReference>
<keyword evidence="4" id="KW-1185">Reference proteome</keyword>
<accession>A0ABU1YPZ4</accession>
<evidence type="ECO:0000313" key="4">
    <source>
        <dbReference type="Proteomes" id="UP001180453"/>
    </source>
</evidence>
<dbReference type="InterPro" id="IPR013783">
    <property type="entry name" value="Ig-like_fold"/>
</dbReference>
<dbReference type="InterPro" id="IPR029058">
    <property type="entry name" value="AB_hydrolase_fold"/>
</dbReference>
<dbReference type="InterPro" id="IPR032640">
    <property type="entry name" value="AMPK1_CBM"/>
</dbReference>
<feature type="chain" id="PRO_5046195843" evidence="1">
    <location>
        <begin position="22"/>
        <end position="340"/>
    </location>
</feature>
<evidence type="ECO:0000313" key="3">
    <source>
        <dbReference type="EMBL" id="MDR7270276.1"/>
    </source>
</evidence>
<reference evidence="3 4" key="1">
    <citation type="submission" date="2023-07" db="EMBL/GenBank/DDBJ databases">
        <title>Sorghum-associated microbial communities from plants grown in Nebraska, USA.</title>
        <authorList>
            <person name="Schachtman D."/>
        </authorList>
    </citation>
    <scope>NUCLEOTIDE SEQUENCE [LARGE SCALE GENOMIC DNA]</scope>
    <source>
        <strain evidence="3 4">BE314</strain>
    </source>
</reference>
<protein>
    <submittedName>
        <fullName evidence="3">Enterochelin esterase-like enzyme</fullName>
    </submittedName>
</protein>
<dbReference type="SUPFAM" id="SSF53474">
    <property type="entry name" value="alpha/beta-Hydrolases"/>
    <property type="match status" value="1"/>
</dbReference>
<comment type="caution">
    <text evidence="3">The sequence shown here is derived from an EMBL/GenBank/DDBJ whole genome shotgun (WGS) entry which is preliminary data.</text>
</comment>
<dbReference type="PANTHER" id="PTHR48098">
    <property type="entry name" value="ENTEROCHELIN ESTERASE-RELATED"/>
    <property type="match status" value="1"/>
</dbReference>
<dbReference type="CDD" id="cd02859">
    <property type="entry name" value="E_set_AMPKbeta_like_N"/>
    <property type="match status" value="1"/>
</dbReference>
<dbReference type="InterPro" id="IPR000801">
    <property type="entry name" value="Esterase-like"/>
</dbReference>
<dbReference type="Pfam" id="PF00756">
    <property type="entry name" value="Esterase"/>
    <property type="match status" value="1"/>
</dbReference>
<dbReference type="SUPFAM" id="SSF81296">
    <property type="entry name" value="E set domains"/>
    <property type="match status" value="1"/>
</dbReference>
<dbReference type="Proteomes" id="UP001180453">
    <property type="component" value="Unassembled WGS sequence"/>
</dbReference>
<dbReference type="EMBL" id="JAVDXU010000002">
    <property type="protein sequence ID" value="MDR7270276.1"/>
    <property type="molecule type" value="Genomic_DNA"/>
</dbReference>
<sequence>MKAKKLLLLPLLLVLTASVGAEPVTFTLEAAQARQVFLAGEMTGWDRHKQAMARGKDGVWRLSLDLAPGQWLYKFVVDGRWTHDPATSDHDADGQGGQHSFVFVGEGAWTPPATGRGRVETHEVASAAFGRPAKVNVYLPPGFERGQDLPVLTLLHGGGMDADQWFRTGHIERYADRLIASGRAKPFVIVMPSSNGRPYDGPAERFIVDELPAWLKERYGLQASRAQSALAGMSMGGHGAVKLPLAAPQRWGYAYGLSGWYPDELIAAVKRAGKLPVTLVLRCGTEDDLIAGNRTLLATLRAQGQPPDYREDAGAHSFHYWSQVTEEMLLGVDAYFAKVR</sequence>
<feature type="signal peptide" evidence="1">
    <location>
        <begin position="1"/>
        <end position="21"/>
    </location>
</feature>
<dbReference type="RefSeq" id="WP_310266000.1">
    <property type="nucleotide sequence ID" value="NZ_JAVDXU010000002.1"/>
</dbReference>
<dbReference type="Pfam" id="PF16561">
    <property type="entry name" value="AMPK1_CBM"/>
    <property type="match status" value="1"/>
</dbReference>
<proteinExistence type="predicted"/>
<dbReference type="InterPro" id="IPR050583">
    <property type="entry name" value="Mycobacterial_A85_antigen"/>
</dbReference>
<gene>
    <name evidence="3" type="ORF">J2X20_002934</name>
</gene>
<evidence type="ECO:0000256" key="1">
    <source>
        <dbReference type="SAM" id="SignalP"/>
    </source>
</evidence>
<keyword evidence="1" id="KW-0732">Signal</keyword>
<feature type="domain" description="AMP-activated protein kinase glycogen-binding" evidence="2">
    <location>
        <begin position="23"/>
        <end position="96"/>
    </location>
</feature>
<dbReference type="Gene3D" id="2.60.40.10">
    <property type="entry name" value="Immunoglobulins"/>
    <property type="match status" value="1"/>
</dbReference>
<dbReference type="Gene3D" id="3.40.50.1820">
    <property type="entry name" value="alpha/beta hydrolase"/>
    <property type="match status" value="1"/>
</dbReference>
<evidence type="ECO:0000259" key="2">
    <source>
        <dbReference type="Pfam" id="PF16561"/>
    </source>
</evidence>
<organism evidence="3 4">
    <name type="scientific">Roseateles saccharophilus</name>
    <name type="common">Pseudomonas saccharophila</name>
    <dbReference type="NCBI Taxonomy" id="304"/>
    <lineage>
        <taxon>Bacteria</taxon>
        <taxon>Pseudomonadati</taxon>
        <taxon>Pseudomonadota</taxon>
        <taxon>Betaproteobacteria</taxon>
        <taxon>Burkholderiales</taxon>
        <taxon>Sphaerotilaceae</taxon>
        <taxon>Roseateles</taxon>
    </lineage>
</organism>
<dbReference type="InterPro" id="IPR014756">
    <property type="entry name" value="Ig_E-set"/>
</dbReference>
<name>A0ABU1YPZ4_ROSSA</name>